<evidence type="ECO:0000313" key="1">
    <source>
        <dbReference type="EMBL" id="KKL88884.1"/>
    </source>
</evidence>
<reference evidence="1" key="1">
    <citation type="journal article" date="2015" name="Nature">
        <title>Complex archaea that bridge the gap between prokaryotes and eukaryotes.</title>
        <authorList>
            <person name="Spang A."/>
            <person name="Saw J.H."/>
            <person name="Jorgensen S.L."/>
            <person name="Zaremba-Niedzwiedzka K."/>
            <person name="Martijn J."/>
            <person name="Lind A.E."/>
            <person name="van Eijk R."/>
            <person name="Schleper C."/>
            <person name="Guy L."/>
            <person name="Ettema T.J."/>
        </authorList>
    </citation>
    <scope>NUCLEOTIDE SEQUENCE</scope>
</reference>
<organism evidence="1">
    <name type="scientific">marine sediment metagenome</name>
    <dbReference type="NCBI Taxonomy" id="412755"/>
    <lineage>
        <taxon>unclassified sequences</taxon>
        <taxon>metagenomes</taxon>
        <taxon>ecological metagenomes</taxon>
    </lineage>
</organism>
<name>A0A0F9FQW6_9ZZZZ</name>
<sequence>MPITILPWGRFPIPEILEMPVKGEACPICDLMFTDMTEPAVFQEHQVRCMESKVEENKKMIGLGYKRTSKGWVMK</sequence>
<comment type="caution">
    <text evidence="1">The sequence shown here is derived from an EMBL/GenBank/DDBJ whole genome shotgun (WGS) entry which is preliminary data.</text>
</comment>
<protein>
    <submittedName>
        <fullName evidence="1">Uncharacterized protein</fullName>
    </submittedName>
</protein>
<proteinExistence type="predicted"/>
<accession>A0A0F9FQW6</accession>
<dbReference type="EMBL" id="LAZR01020438">
    <property type="protein sequence ID" value="KKL88884.1"/>
    <property type="molecule type" value="Genomic_DNA"/>
</dbReference>
<dbReference type="AlphaFoldDB" id="A0A0F9FQW6"/>
<gene>
    <name evidence="1" type="ORF">LCGC14_1920230</name>
</gene>